<keyword evidence="3" id="KW-0813">Transport</keyword>
<dbReference type="CDD" id="cd03214">
    <property type="entry name" value="ABC_Iron-Siderophores_B12_Hemin"/>
    <property type="match status" value="1"/>
</dbReference>
<dbReference type="InterPro" id="IPR003593">
    <property type="entry name" value="AAA+_ATPase"/>
</dbReference>
<keyword evidence="6" id="KW-0547">Nucleotide-binding</keyword>
<dbReference type="InterPro" id="IPR051535">
    <property type="entry name" value="Siderophore_ABC-ATPase"/>
</dbReference>
<sequence>MILSCSALSVSYGSHKALQGFDFRLERGEIRALIGPNGSGKSTALQATAGLIQPSAGGVTLDGRTLSTMSRRELARRLSFMPQQPQAPDEMTVEQLVRQGRFAHVGLLRSYGPADFDAIDWALESTGLTALAQRSLRQLSGGERQRAWISAALAQQADIIMLDEPTSFLDIGHQVEVLELLTRLARERAVTVVMALHDLNQAMTVCDRISLLEKGRLVFDGTAEALAASGLIERVFNVRGRFVSLGPGSAPHFDVEIGARPPPSVSG</sequence>
<accession>A0ABV3PS19</accession>
<evidence type="ECO:0000259" key="11">
    <source>
        <dbReference type="PROSITE" id="PS50893"/>
    </source>
</evidence>
<evidence type="ECO:0000256" key="7">
    <source>
        <dbReference type="ARBA" id="ARBA00022840"/>
    </source>
</evidence>
<dbReference type="PROSITE" id="PS00211">
    <property type="entry name" value="ABC_TRANSPORTER_1"/>
    <property type="match status" value="1"/>
</dbReference>
<dbReference type="InterPro" id="IPR003439">
    <property type="entry name" value="ABC_transporter-like_ATP-bd"/>
</dbReference>
<keyword evidence="5" id="KW-0410">Iron transport</keyword>
<proteinExistence type="inferred from homology"/>
<evidence type="ECO:0000256" key="3">
    <source>
        <dbReference type="ARBA" id="ARBA00022448"/>
    </source>
</evidence>
<evidence type="ECO:0000256" key="2">
    <source>
        <dbReference type="ARBA" id="ARBA00005417"/>
    </source>
</evidence>
<keyword evidence="10" id="KW-0472">Membrane</keyword>
<evidence type="ECO:0000256" key="5">
    <source>
        <dbReference type="ARBA" id="ARBA00022496"/>
    </source>
</evidence>
<evidence type="ECO:0000256" key="8">
    <source>
        <dbReference type="ARBA" id="ARBA00023004"/>
    </source>
</evidence>
<gene>
    <name evidence="12" type="ORF">ABXS05_20560</name>
</gene>
<evidence type="ECO:0000313" key="12">
    <source>
        <dbReference type="EMBL" id="MEW9307958.1"/>
    </source>
</evidence>
<dbReference type="InterPro" id="IPR027417">
    <property type="entry name" value="P-loop_NTPase"/>
</dbReference>
<evidence type="ECO:0000256" key="1">
    <source>
        <dbReference type="ARBA" id="ARBA00004202"/>
    </source>
</evidence>
<protein>
    <submittedName>
        <fullName evidence="12">ABC transporter ATP-binding protein</fullName>
    </submittedName>
</protein>
<keyword evidence="7 12" id="KW-0067">ATP-binding</keyword>
<dbReference type="Pfam" id="PF00005">
    <property type="entry name" value="ABC_tran"/>
    <property type="match status" value="1"/>
</dbReference>
<dbReference type="Gene3D" id="3.40.50.300">
    <property type="entry name" value="P-loop containing nucleotide triphosphate hydrolases"/>
    <property type="match status" value="1"/>
</dbReference>
<keyword evidence="4" id="KW-1003">Cell membrane</keyword>
<reference evidence="12 13" key="1">
    <citation type="submission" date="2024-07" db="EMBL/GenBank/DDBJ databases">
        <title>Description of Labrys sedimenti sp. nov., isolated from a diclofenac-degrading enrichment culture.</title>
        <authorList>
            <person name="Tancsics A."/>
            <person name="Csepanyi A."/>
        </authorList>
    </citation>
    <scope>NUCLEOTIDE SEQUENCE [LARGE SCALE GENOMIC DNA]</scope>
    <source>
        <strain evidence="12 13">LMG 23578</strain>
    </source>
</reference>
<comment type="similarity">
    <text evidence="2">Belongs to the ABC transporter superfamily.</text>
</comment>
<keyword evidence="8" id="KW-0408">Iron</keyword>
<organism evidence="12 13">
    <name type="scientific">Labrys neptuniae</name>
    <dbReference type="NCBI Taxonomy" id="376174"/>
    <lineage>
        <taxon>Bacteria</taxon>
        <taxon>Pseudomonadati</taxon>
        <taxon>Pseudomonadota</taxon>
        <taxon>Alphaproteobacteria</taxon>
        <taxon>Hyphomicrobiales</taxon>
        <taxon>Xanthobacteraceae</taxon>
        <taxon>Labrys</taxon>
    </lineage>
</organism>
<comment type="subcellular location">
    <subcellularLocation>
        <location evidence="1">Cell membrane</location>
        <topology evidence="1">Peripheral membrane protein</topology>
    </subcellularLocation>
</comment>
<feature type="domain" description="ABC transporter" evidence="11">
    <location>
        <begin position="3"/>
        <end position="239"/>
    </location>
</feature>
<keyword evidence="9" id="KW-0406">Ion transport</keyword>
<dbReference type="EMBL" id="JBFNQD010000007">
    <property type="protein sequence ID" value="MEW9307958.1"/>
    <property type="molecule type" value="Genomic_DNA"/>
</dbReference>
<dbReference type="SMART" id="SM00382">
    <property type="entry name" value="AAA"/>
    <property type="match status" value="1"/>
</dbReference>
<dbReference type="PROSITE" id="PS50893">
    <property type="entry name" value="ABC_TRANSPORTER_2"/>
    <property type="match status" value="1"/>
</dbReference>
<comment type="caution">
    <text evidence="12">The sequence shown here is derived from an EMBL/GenBank/DDBJ whole genome shotgun (WGS) entry which is preliminary data.</text>
</comment>
<keyword evidence="13" id="KW-1185">Reference proteome</keyword>
<dbReference type="Proteomes" id="UP001555786">
    <property type="component" value="Unassembled WGS sequence"/>
</dbReference>
<dbReference type="GO" id="GO:0005524">
    <property type="term" value="F:ATP binding"/>
    <property type="evidence" value="ECO:0007669"/>
    <property type="project" value="UniProtKB-KW"/>
</dbReference>
<name>A0ABV3PS19_9HYPH</name>
<dbReference type="RefSeq" id="WP_367625224.1">
    <property type="nucleotide sequence ID" value="NZ_JBFNQD010000007.1"/>
</dbReference>
<dbReference type="InterPro" id="IPR017871">
    <property type="entry name" value="ABC_transporter-like_CS"/>
</dbReference>
<evidence type="ECO:0000256" key="10">
    <source>
        <dbReference type="ARBA" id="ARBA00023136"/>
    </source>
</evidence>
<evidence type="ECO:0000313" key="13">
    <source>
        <dbReference type="Proteomes" id="UP001555786"/>
    </source>
</evidence>
<evidence type="ECO:0000256" key="9">
    <source>
        <dbReference type="ARBA" id="ARBA00023065"/>
    </source>
</evidence>
<dbReference type="PANTHER" id="PTHR42771:SF2">
    <property type="entry name" value="IRON(3+)-HYDROXAMATE IMPORT ATP-BINDING PROTEIN FHUC"/>
    <property type="match status" value="1"/>
</dbReference>
<dbReference type="PANTHER" id="PTHR42771">
    <property type="entry name" value="IRON(3+)-HYDROXAMATE IMPORT ATP-BINDING PROTEIN FHUC"/>
    <property type="match status" value="1"/>
</dbReference>
<evidence type="ECO:0000256" key="6">
    <source>
        <dbReference type="ARBA" id="ARBA00022741"/>
    </source>
</evidence>
<evidence type="ECO:0000256" key="4">
    <source>
        <dbReference type="ARBA" id="ARBA00022475"/>
    </source>
</evidence>
<dbReference type="SUPFAM" id="SSF52540">
    <property type="entry name" value="P-loop containing nucleoside triphosphate hydrolases"/>
    <property type="match status" value="1"/>
</dbReference>